<dbReference type="EMBL" id="JACMRX010000003">
    <property type="protein sequence ID" value="KAF7993758.1"/>
    <property type="molecule type" value="Genomic_DNA"/>
</dbReference>
<comment type="caution">
    <text evidence="1">The sequence shown here is derived from an EMBL/GenBank/DDBJ whole genome shotgun (WGS) entry which is preliminary data.</text>
</comment>
<sequence length="210" mass="24482">MDSTDDEQDLTFYVDPIIASLDIQKILLKKSFGKGPAIVEYFKKANKLKNGESTRRLIGFYITQYIITKKQKFTCYDKKHLAKKIAEAFPGEDANYWYTTEDEGGPGGYFHSSIKNQRHRLKKEREVTPPPEIQTPAVDQDILTFMEYLESHPDCIPLDKTIEAWNGTECLRKKDLDAFQKEKKTLKKNKKKNNDPDKIPFYTIENYIEK</sequence>
<organism evidence="1 2">
    <name type="scientific">Aphidius gifuensis</name>
    <name type="common">Parasitoid wasp</name>
    <dbReference type="NCBI Taxonomy" id="684658"/>
    <lineage>
        <taxon>Eukaryota</taxon>
        <taxon>Metazoa</taxon>
        <taxon>Ecdysozoa</taxon>
        <taxon>Arthropoda</taxon>
        <taxon>Hexapoda</taxon>
        <taxon>Insecta</taxon>
        <taxon>Pterygota</taxon>
        <taxon>Neoptera</taxon>
        <taxon>Endopterygota</taxon>
        <taxon>Hymenoptera</taxon>
        <taxon>Apocrita</taxon>
        <taxon>Ichneumonoidea</taxon>
        <taxon>Braconidae</taxon>
        <taxon>Aphidiinae</taxon>
        <taxon>Aphidius</taxon>
    </lineage>
</organism>
<dbReference type="AlphaFoldDB" id="A0A834XWG0"/>
<name>A0A834XWG0_APHGI</name>
<protein>
    <submittedName>
        <fullName evidence="1">Uncharacterized protein</fullName>
    </submittedName>
</protein>
<evidence type="ECO:0000313" key="1">
    <source>
        <dbReference type="EMBL" id="KAF7993758.1"/>
    </source>
</evidence>
<reference evidence="1 2" key="1">
    <citation type="submission" date="2020-08" db="EMBL/GenBank/DDBJ databases">
        <title>Aphidius gifuensis genome sequencing and assembly.</title>
        <authorList>
            <person name="Du Z."/>
        </authorList>
    </citation>
    <scope>NUCLEOTIDE SEQUENCE [LARGE SCALE GENOMIC DNA]</scope>
    <source>
        <strain evidence="1">YNYX2018</strain>
        <tissue evidence="1">Adults</tissue>
    </source>
</reference>
<keyword evidence="2" id="KW-1185">Reference proteome</keyword>
<dbReference type="OrthoDB" id="7431392at2759"/>
<dbReference type="Proteomes" id="UP000639338">
    <property type="component" value="Unassembled WGS sequence"/>
</dbReference>
<proteinExistence type="predicted"/>
<evidence type="ECO:0000313" key="2">
    <source>
        <dbReference type="Proteomes" id="UP000639338"/>
    </source>
</evidence>
<accession>A0A834XWG0</accession>
<gene>
    <name evidence="1" type="ORF">HCN44_010353</name>
</gene>